<keyword evidence="6" id="KW-0418">Kinase</keyword>
<evidence type="ECO:0000256" key="3">
    <source>
        <dbReference type="ARBA" id="ARBA00012438"/>
    </source>
</evidence>
<evidence type="ECO:0000256" key="1">
    <source>
        <dbReference type="ARBA" id="ARBA00000085"/>
    </source>
</evidence>
<dbReference type="SMART" id="SM00388">
    <property type="entry name" value="HisKA"/>
    <property type="match status" value="1"/>
</dbReference>
<gene>
    <name evidence="10" type="ORF">WI372_17975</name>
</gene>
<sequence>MAQPVPLRRVLIVSFGLLVGGGVLVTGLVLALALPALASPGQVFVVLLGVLGFSLAAVVLLGGWLLTDRLVRPMEQLVADVRRIAEGEYSHRVAPLPWAEFEIVRDGVNEMADRMVHDQDLLAANILSLDRTNRELVEARDQVIQAARLASVGTLAAGIAHEVGNPLGAIVGFTDVAVSRARRNGADTELLEAIREEADRIDRIIRTLLDYARPREMEPGPQSLAEVGGRVQELLDRQGRLEGLDITWRGWDDVGLEAMIDPTAVEQVLVNLVLNGIDAMAGESTPRMRVEIEVEEGGLHGLPARRDNDPPGVNYMHRRRVGRDFSPEGPDPMFTADQVVVIRVADSGPGIPPEARDRIFDPFYTTKDPGRGTGLGLSICARLVEGMGGKIHLEDAPEGGAEFVVRLPGVPGGDTE</sequence>
<feature type="transmembrane region" description="Helical" evidence="7">
    <location>
        <begin position="12"/>
        <end position="37"/>
    </location>
</feature>
<feature type="transmembrane region" description="Helical" evidence="7">
    <location>
        <begin position="43"/>
        <end position="66"/>
    </location>
</feature>
<dbReference type="Gene3D" id="6.10.340.10">
    <property type="match status" value="1"/>
</dbReference>
<evidence type="ECO:0000259" key="8">
    <source>
        <dbReference type="PROSITE" id="PS50109"/>
    </source>
</evidence>
<dbReference type="Gene3D" id="1.10.287.130">
    <property type="match status" value="1"/>
</dbReference>
<dbReference type="InterPro" id="IPR003661">
    <property type="entry name" value="HisK_dim/P_dom"/>
</dbReference>
<dbReference type="Proteomes" id="UP001484239">
    <property type="component" value="Unassembled WGS sequence"/>
</dbReference>
<dbReference type="InterPro" id="IPR004358">
    <property type="entry name" value="Sig_transdc_His_kin-like_C"/>
</dbReference>
<evidence type="ECO:0000256" key="5">
    <source>
        <dbReference type="ARBA" id="ARBA00022679"/>
    </source>
</evidence>
<proteinExistence type="predicted"/>
<dbReference type="CDD" id="cd00082">
    <property type="entry name" value="HisKA"/>
    <property type="match status" value="1"/>
</dbReference>
<keyword evidence="11" id="KW-1185">Reference proteome</keyword>
<comment type="catalytic activity">
    <reaction evidence="1">
        <text>ATP + protein L-histidine = ADP + protein N-phospho-L-histidine.</text>
        <dbReference type="EC" id="2.7.13.3"/>
    </reaction>
</comment>
<dbReference type="InterPro" id="IPR036890">
    <property type="entry name" value="HATPase_C_sf"/>
</dbReference>
<dbReference type="PANTHER" id="PTHR43065">
    <property type="entry name" value="SENSOR HISTIDINE KINASE"/>
    <property type="match status" value="1"/>
</dbReference>
<organism evidence="10 11">
    <name type="scientific">Gaopeijia maritima</name>
    <dbReference type="NCBI Taxonomy" id="3119007"/>
    <lineage>
        <taxon>Bacteria</taxon>
        <taxon>Pseudomonadati</taxon>
        <taxon>Gemmatimonadota</taxon>
        <taxon>Longimicrobiia</taxon>
        <taxon>Gaopeijiales</taxon>
        <taxon>Gaopeijiaceae</taxon>
        <taxon>Gaopeijia</taxon>
    </lineage>
</organism>
<dbReference type="SMART" id="SM00304">
    <property type="entry name" value="HAMP"/>
    <property type="match status" value="1"/>
</dbReference>
<dbReference type="PANTHER" id="PTHR43065:SF42">
    <property type="entry name" value="TWO-COMPONENT SENSOR PPRA"/>
    <property type="match status" value="1"/>
</dbReference>
<keyword evidence="10" id="KW-0547">Nucleotide-binding</keyword>
<dbReference type="SUPFAM" id="SSF47384">
    <property type="entry name" value="Homodimeric domain of signal transducing histidine kinase"/>
    <property type="match status" value="1"/>
</dbReference>
<dbReference type="CDD" id="cd06225">
    <property type="entry name" value="HAMP"/>
    <property type="match status" value="1"/>
</dbReference>
<dbReference type="SUPFAM" id="SSF55874">
    <property type="entry name" value="ATPase domain of HSP90 chaperone/DNA topoisomerase II/histidine kinase"/>
    <property type="match status" value="1"/>
</dbReference>
<dbReference type="InterPro" id="IPR036097">
    <property type="entry name" value="HisK_dim/P_sf"/>
</dbReference>
<dbReference type="InterPro" id="IPR005467">
    <property type="entry name" value="His_kinase_dom"/>
</dbReference>
<keyword evidence="7" id="KW-1133">Transmembrane helix</keyword>
<comment type="caution">
    <text evidence="10">The sequence shown here is derived from an EMBL/GenBank/DDBJ whole genome shotgun (WGS) entry which is preliminary data.</text>
</comment>
<dbReference type="Pfam" id="PF02518">
    <property type="entry name" value="HATPase_c"/>
    <property type="match status" value="1"/>
</dbReference>
<dbReference type="PROSITE" id="PS50885">
    <property type="entry name" value="HAMP"/>
    <property type="match status" value="1"/>
</dbReference>
<dbReference type="EC" id="2.7.13.3" evidence="3"/>
<name>A0ABU9EDQ1_9BACT</name>
<dbReference type="RefSeq" id="WP_405281729.1">
    <property type="nucleotide sequence ID" value="NZ_CP144380.1"/>
</dbReference>
<dbReference type="PROSITE" id="PS50109">
    <property type="entry name" value="HIS_KIN"/>
    <property type="match status" value="1"/>
</dbReference>
<feature type="domain" description="HAMP" evidence="9">
    <location>
        <begin position="68"/>
        <end position="120"/>
    </location>
</feature>
<keyword evidence="10" id="KW-0067">ATP-binding</keyword>
<keyword evidence="7" id="KW-0472">Membrane</keyword>
<protein>
    <recommendedName>
        <fullName evidence="3">histidine kinase</fullName>
        <ecNumber evidence="3">2.7.13.3</ecNumber>
    </recommendedName>
</protein>
<reference evidence="10 11" key="1">
    <citation type="submission" date="2024-02" db="EMBL/GenBank/DDBJ databases">
        <title>A novel Gemmatimonadota bacterium.</title>
        <authorList>
            <person name="Du Z.-J."/>
            <person name="Ye Y.-Q."/>
        </authorList>
    </citation>
    <scope>NUCLEOTIDE SEQUENCE [LARGE SCALE GENOMIC DNA]</scope>
    <source>
        <strain evidence="10 11">DH-20</strain>
    </source>
</reference>
<dbReference type="InterPro" id="IPR003594">
    <property type="entry name" value="HATPase_dom"/>
</dbReference>
<dbReference type="PRINTS" id="PR00344">
    <property type="entry name" value="BCTRLSENSOR"/>
</dbReference>
<keyword evidence="5" id="KW-0808">Transferase</keyword>
<evidence type="ECO:0000256" key="2">
    <source>
        <dbReference type="ARBA" id="ARBA00004370"/>
    </source>
</evidence>
<evidence type="ECO:0000256" key="7">
    <source>
        <dbReference type="SAM" id="Phobius"/>
    </source>
</evidence>
<evidence type="ECO:0000259" key="9">
    <source>
        <dbReference type="PROSITE" id="PS50885"/>
    </source>
</evidence>
<comment type="subcellular location">
    <subcellularLocation>
        <location evidence="2">Membrane</location>
    </subcellularLocation>
</comment>
<keyword evidence="4" id="KW-0597">Phosphoprotein</keyword>
<dbReference type="EMBL" id="JBBHLI010000016">
    <property type="protein sequence ID" value="MEK9502889.1"/>
    <property type="molecule type" value="Genomic_DNA"/>
</dbReference>
<keyword evidence="7" id="KW-0812">Transmembrane</keyword>
<accession>A0ABU9EDQ1</accession>
<evidence type="ECO:0000256" key="4">
    <source>
        <dbReference type="ARBA" id="ARBA00022553"/>
    </source>
</evidence>
<dbReference type="InterPro" id="IPR003660">
    <property type="entry name" value="HAMP_dom"/>
</dbReference>
<dbReference type="Gene3D" id="3.30.565.10">
    <property type="entry name" value="Histidine kinase-like ATPase, C-terminal domain"/>
    <property type="match status" value="1"/>
</dbReference>
<evidence type="ECO:0000313" key="10">
    <source>
        <dbReference type="EMBL" id="MEK9502889.1"/>
    </source>
</evidence>
<dbReference type="Pfam" id="PF00512">
    <property type="entry name" value="HisKA"/>
    <property type="match status" value="1"/>
</dbReference>
<evidence type="ECO:0000313" key="11">
    <source>
        <dbReference type="Proteomes" id="UP001484239"/>
    </source>
</evidence>
<dbReference type="SMART" id="SM00387">
    <property type="entry name" value="HATPase_c"/>
    <property type="match status" value="1"/>
</dbReference>
<feature type="domain" description="Histidine kinase" evidence="8">
    <location>
        <begin position="158"/>
        <end position="411"/>
    </location>
</feature>
<evidence type="ECO:0000256" key="6">
    <source>
        <dbReference type="ARBA" id="ARBA00022777"/>
    </source>
</evidence>
<dbReference type="GO" id="GO:0005524">
    <property type="term" value="F:ATP binding"/>
    <property type="evidence" value="ECO:0007669"/>
    <property type="project" value="UniProtKB-KW"/>
</dbReference>